<comment type="caution">
    <text evidence="3">The sequence shown here is derived from an EMBL/GenBank/DDBJ whole genome shotgun (WGS) entry which is preliminary data.</text>
</comment>
<dbReference type="PROSITE" id="PS51318">
    <property type="entry name" value="TAT"/>
    <property type="match status" value="1"/>
</dbReference>
<keyword evidence="4" id="KW-1185">Reference proteome</keyword>
<dbReference type="STRING" id="562729.RNAN_0452"/>
<feature type="domain" description="Peptidoglycan binding-like" evidence="2">
    <location>
        <begin position="47"/>
        <end position="101"/>
    </location>
</feature>
<dbReference type="InterPro" id="IPR006311">
    <property type="entry name" value="TAT_signal"/>
</dbReference>
<dbReference type="InterPro" id="IPR036366">
    <property type="entry name" value="PGBDSf"/>
</dbReference>
<keyword evidence="1" id="KW-0732">Signal</keyword>
<dbReference type="RefSeq" id="WP_008218329.1">
    <property type="nucleotide sequence ID" value="NZ_BAFK01000002.1"/>
</dbReference>
<dbReference type="SUPFAM" id="SSF47090">
    <property type="entry name" value="PGBD-like"/>
    <property type="match status" value="1"/>
</dbReference>
<reference evidence="3 4" key="1">
    <citation type="journal article" date="2012" name="J. Bacteriol.">
        <title>Genome Sequence of the Protease-Producing Bacterium Rheinheimera nanhaiensis E407-8T, Isolated from Deep-Sea Sediment of the South China Sea.</title>
        <authorList>
            <person name="Zhang X.-Y."/>
            <person name="Zhang Y.-J."/>
            <person name="Qin Q.-L."/>
            <person name="Xie B.-B."/>
            <person name="Chen X.-L."/>
            <person name="Zhou B.-C."/>
            <person name="Zhang Y.-Z."/>
        </authorList>
    </citation>
    <scope>NUCLEOTIDE SEQUENCE [LARGE SCALE GENOMIC DNA]</scope>
    <source>
        <strain evidence="3 4">E407-8</strain>
    </source>
</reference>
<evidence type="ECO:0000313" key="3">
    <source>
        <dbReference type="EMBL" id="GAB57484.1"/>
    </source>
</evidence>
<evidence type="ECO:0000256" key="1">
    <source>
        <dbReference type="SAM" id="SignalP"/>
    </source>
</evidence>
<dbReference type="Pfam" id="PF01471">
    <property type="entry name" value="PG_binding_1"/>
    <property type="match status" value="1"/>
</dbReference>
<dbReference type="AlphaFoldDB" id="I1DTV6"/>
<sequence>MPTVHSHSKRSLLKGLFAVILAFAAATPASAGELLHRPADNNQWPENLIRAVQEKLNSLGFDAGKADGIIGPRTRQAISDYQQQNNLPVDGQISAALLEALGFEQ</sequence>
<evidence type="ECO:0000259" key="2">
    <source>
        <dbReference type="Pfam" id="PF01471"/>
    </source>
</evidence>
<dbReference type="OrthoDB" id="9768329at2"/>
<name>I1DTV6_9GAMM</name>
<gene>
    <name evidence="3" type="ORF">RNAN_0452</name>
</gene>
<dbReference type="InterPro" id="IPR002477">
    <property type="entry name" value="Peptidoglycan-bd-like"/>
</dbReference>
<dbReference type="InterPro" id="IPR036365">
    <property type="entry name" value="PGBD-like_sf"/>
</dbReference>
<organism evidence="3 4">
    <name type="scientific">Rheinheimera nanhaiensis E407-8</name>
    <dbReference type="NCBI Taxonomy" id="562729"/>
    <lineage>
        <taxon>Bacteria</taxon>
        <taxon>Pseudomonadati</taxon>
        <taxon>Pseudomonadota</taxon>
        <taxon>Gammaproteobacteria</taxon>
        <taxon>Chromatiales</taxon>
        <taxon>Chromatiaceae</taxon>
        <taxon>Rheinheimera</taxon>
    </lineage>
</organism>
<dbReference type="Gene3D" id="1.10.101.10">
    <property type="entry name" value="PGBD-like superfamily/PGBD"/>
    <property type="match status" value="1"/>
</dbReference>
<dbReference type="Proteomes" id="UP000004374">
    <property type="component" value="Unassembled WGS sequence"/>
</dbReference>
<accession>I1DTV6</accession>
<proteinExistence type="predicted"/>
<evidence type="ECO:0000313" key="4">
    <source>
        <dbReference type="Proteomes" id="UP000004374"/>
    </source>
</evidence>
<protein>
    <submittedName>
        <fullName evidence="3">Lytic murein transglycosylase</fullName>
    </submittedName>
</protein>
<dbReference type="EMBL" id="BAFK01000002">
    <property type="protein sequence ID" value="GAB57484.1"/>
    <property type="molecule type" value="Genomic_DNA"/>
</dbReference>
<feature type="chain" id="PRO_5003638669" evidence="1">
    <location>
        <begin position="32"/>
        <end position="105"/>
    </location>
</feature>
<feature type="signal peptide" evidence="1">
    <location>
        <begin position="1"/>
        <end position="31"/>
    </location>
</feature>